<feature type="domain" description="PLAT" evidence="2">
    <location>
        <begin position="1"/>
        <end position="34"/>
    </location>
</feature>
<protein>
    <recommendedName>
        <fullName evidence="2">PLAT domain-containing protein</fullName>
    </recommendedName>
</protein>
<sequence>VTLLKTLTKEKYTFNCGRWLDINEDDNEIVRELAAEGPLVAEVMPVIKYRLTVCTGTVSGSGTDANVFACLIGEHGDTGDRVLQNSVNTVNKFEKGSADEFIMEAVHLKQISDKTHSRPAGQGDFRILRGFEKLNFDPQRCDALILNLVEFDMVQGLINQPIKDKEKHQLVKSAAPREIATKKENLLLIGNSRIVDNRLEMFVKGTTDCLVERVTEVSIDKCQEDKKKSRRLRSLHQCNSLSCNGILYFNKIGKTHRYSGPNCGMLEGKWLDKNEDDGQIVRELVPDGRSSMLE</sequence>
<dbReference type="InterPro" id="IPR052970">
    <property type="entry name" value="Inner_ear_hair_cell_LOXHD"/>
</dbReference>
<dbReference type="PROSITE" id="PS50095">
    <property type="entry name" value="PLAT"/>
    <property type="match status" value="1"/>
</dbReference>
<dbReference type="Proteomes" id="UP000018936">
    <property type="component" value="Unassembled WGS sequence"/>
</dbReference>
<evidence type="ECO:0000313" key="4">
    <source>
        <dbReference type="Proteomes" id="UP000018936"/>
    </source>
</evidence>
<dbReference type="EMBL" id="AZIM01008440">
    <property type="protein sequence ID" value="ETE57447.1"/>
    <property type="molecule type" value="Genomic_DNA"/>
</dbReference>
<organism evidence="3 4">
    <name type="scientific">Ophiophagus hannah</name>
    <name type="common">King cobra</name>
    <name type="synonym">Naja hannah</name>
    <dbReference type="NCBI Taxonomy" id="8665"/>
    <lineage>
        <taxon>Eukaryota</taxon>
        <taxon>Metazoa</taxon>
        <taxon>Chordata</taxon>
        <taxon>Craniata</taxon>
        <taxon>Vertebrata</taxon>
        <taxon>Euteleostomi</taxon>
        <taxon>Lepidosauria</taxon>
        <taxon>Squamata</taxon>
        <taxon>Bifurcata</taxon>
        <taxon>Unidentata</taxon>
        <taxon>Episquamata</taxon>
        <taxon>Toxicofera</taxon>
        <taxon>Serpentes</taxon>
        <taxon>Colubroidea</taxon>
        <taxon>Elapidae</taxon>
        <taxon>Elapinae</taxon>
        <taxon>Ophiophagus</taxon>
    </lineage>
</organism>
<gene>
    <name evidence="3" type="ORF">L345_16837</name>
</gene>
<dbReference type="SUPFAM" id="SSF49723">
    <property type="entry name" value="Lipase/lipooxygenase domain (PLAT/LH2 domain)"/>
    <property type="match status" value="1"/>
</dbReference>
<comment type="caution">
    <text evidence="1">Lacks conserved residue(s) required for the propagation of feature annotation.</text>
</comment>
<proteinExistence type="predicted"/>
<evidence type="ECO:0000313" key="3">
    <source>
        <dbReference type="EMBL" id="ETE57447.1"/>
    </source>
</evidence>
<dbReference type="Gene3D" id="2.60.60.20">
    <property type="entry name" value="PLAT/LH2 domain"/>
    <property type="match status" value="2"/>
</dbReference>
<evidence type="ECO:0000259" key="2">
    <source>
        <dbReference type="PROSITE" id="PS50095"/>
    </source>
</evidence>
<dbReference type="InterPro" id="IPR036392">
    <property type="entry name" value="PLAT/LH2_dom_sf"/>
</dbReference>
<keyword evidence="4" id="KW-1185">Reference proteome</keyword>
<dbReference type="OrthoDB" id="5322100at2759"/>
<evidence type="ECO:0000256" key="1">
    <source>
        <dbReference type="PROSITE-ProRule" id="PRU00152"/>
    </source>
</evidence>
<name>V8N7A9_OPHHA</name>
<dbReference type="Pfam" id="PF01477">
    <property type="entry name" value="PLAT"/>
    <property type="match status" value="1"/>
</dbReference>
<dbReference type="GO" id="GO:0032420">
    <property type="term" value="C:stereocilium"/>
    <property type="evidence" value="ECO:0007669"/>
    <property type="project" value="TreeGrafter"/>
</dbReference>
<dbReference type="InterPro" id="IPR001024">
    <property type="entry name" value="PLAT/LH2_dom"/>
</dbReference>
<feature type="non-terminal residue" evidence="3">
    <location>
        <position position="294"/>
    </location>
</feature>
<feature type="non-terminal residue" evidence="3">
    <location>
        <position position="1"/>
    </location>
</feature>
<dbReference type="GO" id="GO:0007605">
    <property type="term" value="P:sensory perception of sound"/>
    <property type="evidence" value="ECO:0007669"/>
    <property type="project" value="TreeGrafter"/>
</dbReference>
<reference evidence="3 4" key="1">
    <citation type="journal article" date="2013" name="Proc. Natl. Acad. Sci. U.S.A.">
        <title>The king cobra genome reveals dynamic gene evolution and adaptation in the snake venom system.</title>
        <authorList>
            <person name="Vonk F.J."/>
            <person name="Casewell N.R."/>
            <person name="Henkel C.V."/>
            <person name="Heimberg A.M."/>
            <person name="Jansen H.J."/>
            <person name="McCleary R.J."/>
            <person name="Kerkkamp H.M."/>
            <person name="Vos R.A."/>
            <person name="Guerreiro I."/>
            <person name="Calvete J.J."/>
            <person name="Wuster W."/>
            <person name="Woods A.E."/>
            <person name="Logan J.M."/>
            <person name="Harrison R.A."/>
            <person name="Castoe T.A."/>
            <person name="de Koning A.P."/>
            <person name="Pollock D.D."/>
            <person name="Yandell M."/>
            <person name="Calderon D."/>
            <person name="Renjifo C."/>
            <person name="Currier R.B."/>
            <person name="Salgado D."/>
            <person name="Pla D."/>
            <person name="Sanz L."/>
            <person name="Hyder A.S."/>
            <person name="Ribeiro J.M."/>
            <person name="Arntzen J.W."/>
            <person name="van den Thillart G.E."/>
            <person name="Boetzer M."/>
            <person name="Pirovano W."/>
            <person name="Dirks R.P."/>
            <person name="Spaink H.P."/>
            <person name="Duboule D."/>
            <person name="McGlinn E."/>
            <person name="Kini R.M."/>
            <person name="Richardson M.K."/>
        </authorList>
    </citation>
    <scope>NUCLEOTIDE SEQUENCE</scope>
    <source>
        <tissue evidence="3">Blood</tissue>
    </source>
</reference>
<dbReference type="AlphaFoldDB" id="V8N7A9"/>
<dbReference type="PANTHER" id="PTHR45901">
    <property type="entry name" value="PROTEIN CBG12474"/>
    <property type="match status" value="1"/>
</dbReference>
<dbReference type="PANTHER" id="PTHR45901:SF3">
    <property type="entry name" value="LIPOXYGENASE HOMOLOGY DOMAIN-CONTAINING PROTEIN 1"/>
    <property type="match status" value="1"/>
</dbReference>
<accession>V8N7A9</accession>
<comment type="caution">
    <text evidence="3">The sequence shown here is derived from an EMBL/GenBank/DDBJ whole genome shotgun (WGS) entry which is preliminary data.</text>
</comment>